<dbReference type="Gene3D" id="3.10.450.50">
    <property type="match status" value="1"/>
</dbReference>
<dbReference type="InterPro" id="IPR032710">
    <property type="entry name" value="NTF2-like_dom_sf"/>
</dbReference>
<name>A0A0F0LXS0_9MICO</name>
<dbReference type="SUPFAM" id="SSF54427">
    <property type="entry name" value="NTF2-like"/>
    <property type="match status" value="1"/>
</dbReference>
<dbReference type="RefSeq" id="WP_045245946.1">
    <property type="nucleotide sequence ID" value="NZ_JYIY01000042.1"/>
</dbReference>
<sequence>MVDIVASVLDAINARDERAFVACFVSDGAIVDGDDRFAGARQLRLWFDTEVRRPNAVVSMLARSRSDDVDVLTWEWDCRSFHDERVQFCTLALVSTRRDLVASIEFRAARSWPSDPLRPRPLDGWLEDPL</sequence>
<protein>
    <recommendedName>
        <fullName evidence="5">SnoaL-like domain-containing protein</fullName>
    </recommendedName>
</protein>
<dbReference type="Proteomes" id="UP000257479">
    <property type="component" value="Unassembled WGS sequence"/>
</dbReference>
<evidence type="ECO:0008006" key="5">
    <source>
        <dbReference type="Google" id="ProtNLM"/>
    </source>
</evidence>
<reference evidence="2 3" key="1">
    <citation type="submission" date="2015-02" db="EMBL/GenBank/DDBJ databases">
        <title>Draft genome sequences of ten Microbacterium spp. with emphasis on heavy metal contaminated environments.</title>
        <authorList>
            <person name="Corretto E."/>
        </authorList>
    </citation>
    <scope>NUCLEOTIDE SEQUENCE [LARGE SCALE GENOMIC DNA]</scope>
    <source>
        <strain evidence="2 3">DSM 18659</strain>
    </source>
</reference>
<accession>A0A0F0LXS0</accession>
<dbReference type="EMBL" id="JYIY01000042">
    <property type="protein sequence ID" value="KJL43338.1"/>
    <property type="molecule type" value="Genomic_DNA"/>
</dbReference>
<dbReference type="AlphaFoldDB" id="A0A0F0LXS0"/>
<dbReference type="EMBL" id="DMNG01000236">
    <property type="protein sequence ID" value="HAN25544.1"/>
    <property type="molecule type" value="Genomic_DNA"/>
</dbReference>
<dbReference type="STRING" id="400772.RR49_00198"/>
<keyword evidence="3" id="KW-1185">Reference proteome</keyword>
<gene>
    <name evidence="1" type="ORF">DCP95_13420</name>
    <name evidence="2" type="ORF">RR49_00198</name>
</gene>
<dbReference type="Proteomes" id="UP000033451">
    <property type="component" value="Unassembled WGS sequence"/>
</dbReference>
<dbReference type="OrthoDB" id="8080938at2"/>
<evidence type="ECO:0000313" key="3">
    <source>
        <dbReference type="Proteomes" id="UP000033451"/>
    </source>
</evidence>
<dbReference type="PATRIC" id="fig|400772.4.peg.222"/>
<comment type="caution">
    <text evidence="2">The sequence shown here is derived from an EMBL/GenBank/DDBJ whole genome shotgun (WGS) entry which is preliminary data.</text>
</comment>
<reference evidence="1 4" key="2">
    <citation type="journal article" date="2018" name="Nat. Biotechnol.">
        <title>A standardized bacterial taxonomy based on genome phylogeny substantially revises the tree of life.</title>
        <authorList>
            <person name="Parks D.H."/>
            <person name="Chuvochina M."/>
            <person name="Waite D.W."/>
            <person name="Rinke C."/>
            <person name="Skarshewski A."/>
            <person name="Chaumeil P.A."/>
            <person name="Hugenholtz P."/>
        </authorList>
    </citation>
    <scope>NUCLEOTIDE SEQUENCE [LARGE SCALE GENOMIC DNA]</scope>
    <source>
        <strain evidence="1">UBA9152</strain>
    </source>
</reference>
<evidence type="ECO:0000313" key="1">
    <source>
        <dbReference type="EMBL" id="HAN25544.1"/>
    </source>
</evidence>
<proteinExistence type="predicted"/>
<evidence type="ECO:0000313" key="4">
    <source>
        <dbReference type="Proteomes" id="UP000257479"/>
    </source>
</evidence>
<evidence type="ECO:0000313" key="2">
    <source>
        <dbReference type="EMBL" id="KJL43338.1"/>
    </source>
</evidence>
<organism evidence="2 3">
    <name type="scientific">Microbacterium ginsengisoli</name>
    <dbReference type="NCBI Taxonomy" id="400772"/>
    <lineage>
        <taxon>Bacteria</taxon>
        <taxon>Bacillati</taxon>
        <taxon>Actinomycetota</taxon>
        <taxon>Actinomycetes</taxon>
        <taxon>Micrococcales</taxon>
        <taxon>Microbacteriaceae</taxon>
        <taxon>Microbacterium</taxon>
    </lineage>
</organism>